<reference evidence="1 2" key="1">
    <citation type="submission" date="2018-06" db="EMBL/GenBank/DDBJ databases">
        <authorList>
            <consortium name="Pathogen Informatics"/>
            <person name="Doyle S."/>
        </authorList>
    </citation>
    <scope>NUCLEOTIDE SEQUENCE [LARGE SCALE GENOMIC DNA]</scope>
    <source>
        <strain evidence="1 2">NCTC11535</strain>
    </source>
</reference>
<protein>
    <submittedName>
        <fullName evidence="1">Uncharacterized protein</fullName>
    </submittedName>
</protein>
<comment type="caution">
    <text evidence="1">The sequence shown here is derived from an EMBL/GenBank/DDBJ whole genome shotgun (WGS) entry which is preliminary data.</text>
</comment>
<name>A0ABY1VQ11_9ACTO</name>
<evidence type="ECO:0000313" key="2">
    <source>
        <dbReference type="Proteomes" id="UP000250006"/>
    </source>
</evidence>
<accession>A0ABY1VQ11</accession>
<gene>
    <name evidence="1" type="ORF">NCTC11535_01924</name>
</gene>
<proteinExistence type="predicted"/>
<sequence length="90" mass="9368">MVFGDEVGVVFESALVVADVGEHGCDEVVVGEVFLAIGIGVDEFVPVVFEQGCGEVGAVVSAELEEVVLQDSAGDVEQCDGSRSFFVFVP</sequence>
<dbReference type="Proteomes" id="UP000250006">
    <property type="component" value="Unassembled WGS sequence"/>
</dbReference>
<organism evidence="1 2">
    <name type="scientific">Actinomyces bovis</name>
    <dbReference type="NCBI Taxonomy" id="1658"/>
    <lineage>
        <taxon>Bacteria</taxon>
        <taxon>Bacillati</taxon>
        <taxon>Actinomycetota</taxon>
        <taxon>Actinomycetes</taxon>
        <taxon>Actinomycetales</taxon>
        <taxon>Actinomycetaceae</taxon>
        <taxon>Actinomyces</taxon>
    </lineage>
</organism>
<evidence type="ECO:0000313" key="1">
    <source>
        <dbReference type="EMBL" id="SPT54214.1"/>
    </source>
</evidence>
<keyword evidence="2" id="KW-1185">Reference proteome</keyword>
<dbReference type="EMBL" id="UAPQ01000010">
    <property type="protein sequence ID" value="SPT54214.1"/>
    <property type="molecule type" value="Genomic_DNA"/>
</dbReference>